<comment type="caution">
    <text evidence="2">The sequence shown here is derived from an EMBL/GenBank/DDBJ whole genome shotgun (WGS) entry which is preliminary data.</text>
</comment>
<feature type="region of interest" description="Disordered" evidence="1">
    <location>
        <begin position="23"/>
        <end position="46"/>
    </location>
</feature>
<organism evidence="2 3">
    <name type="scientific">Penicillium solitum</name>
    <dbReference type="NCBI Taxonomy" id="60172"/>
    <lineage>
        <taxon>Eukaryota</taxon>
        <taxon>Fungi</taxon>
        <taxon>Dikarya</taxon>
        <taxon>Ascomycota</taxon>
        <taxon>Pezizomycotina</taxon>
        <taxon>Eurotiomycetes</taxon>
        <taxon>Eurotiomycetidae</taxon>
        <taxon>Eurotiales</taxon>
        <taxon>Aspergillaceae</taxon>
        <taxon>Penicillium</taxon>
    </lineage>
</organism>
<dbReference type="EMBL" id="MDYO01000009">
    <property type="protein sequence ID" value="OQD98401.1"/>
    <property type="molecule type" value="Genomic_DNA"/>
</dbReference>
<reference evidence="3" key="1">
    <citation type="journal article" date="2017" name="Nat. Microbiol.">
        <title>Global analysis of biosynthetic gene clusters reveals vast potential of secondary metabolite production in Penicillium species.</title>
        <authorList>
            <person name="Nielsen J.C."/>
            <person name="Grijseels S."/>
            <person name="Prigent S."/>
            <person name="Ji B."/>
            <person name="Dainat J."/>
            <person name="Nielsen K.F."/>
            <person name="Frisvad J.C."/>
            <person name="Workman M."/>
            <person name="Nielsen J."/>
        </authorList>
    </citation>
    <scope>NUCLEOTIDE SEQUENCE [LARGE SCALE GENOMIC DNA]</scope>
    <source>
        <strain evidence="3">IBT 29525</strain>
    </source>
</reference>
<dbReference type="STRING" id="60172.A0A1V6RAW1"/>
<dbReference type="AlphaFoldDB" id="A0A1V6RAW1"/>
<evidence type="ECO:0000313" key="2">
    <source>
        <dbReference type="EMBL" id="OQD98401.1"/>
    </source>
</evidence>
<protein>
    <submittedName>
        <fullName evidence="2">Uncharacterized protein</fullName>
    </submittedName>
</protein>
<keyword evidence="3" id="KW-1185">Reference proteome</keyword>
<proteinExistence type="predicted"/>
<accession>A0A1V6RAW1</accession>
<evidence type="ECO:0000256" key="1">
    <source>
        <dbReference type="SAM" id="MobiDB-lite"/>
    </source>
</evidence>
<name>A0A1V6RAW1_9EURO</name>
<evidence type="ECO:0000313" key="3">
    <source>
        <dbReference type="Proteomes" id="UP000191612"/>
    </source>
</evidence>
<dbReference type="Proteomes" id="UP000191612">
    <property type="component" value="Unassembled WGS sequence"/>
</dbReference>
<sequence>MSNRGLGITMQPHSSRELVVRPQSSRELAIIPQGNTHSTPRERRRDRDEYELYVQICYPASDGVTIHWMISMKRAGSERCTRFHSTGCRGDRTLTIEPNMRFDSRSVEHTEFLGKIDRRDRDIVEIEAEKIPLQSCQLWACYLMLRLERKGLLKRGTYNHFMHCYPHNRVEDYGPGPDDDCPVHGHGRGH</sequence>
<gene>
    <name evidence="2" type="ORF">PENSOL_c009G11023</name>
</gene>